<protein>
    <recommendedName>
        <fullName evidence="2">C2H2-type domain-containing protein</fullName>
    </recommendedName>
</protein>
<dbReference type="Proteomes" id="UP001054945">
    <property type="component" value="Unassembled WGS sequence"/>
</dbReference>
<feature type="domain" description="C2H2-type" evidence="2">
    <location>
        <begin position="15"/>
        <end position="43"/>
    </location>
</feature>
<dbReference type="InterPro" id="IPR036236">
    <property type="entry name" value="Znf_C2H2_sf"/>
</dbReference>
<keyword evidence="1" id="KW-0863">Zinc-finger</keyword>
<proteinExistence type="predicted"/>
<keyword evidence="4" id="KW-1185">Reference proteome</keyword>
<dbReference type="PROSITE" id="PS50157">
    <property type="entry name" value="ZINC_FINGER_C2H2_2"/>
    <property type="match status" value="1"/>
</dbReference>
<dbReference type="GO" id="GO:0008270">
    <property type="term" value="F:zinc ion binding"/>
    <property type="evidence" value="ECO:0007669"/>
    <property type="project" value="UniProtKB-KW"/>
</dbReference>
<organism evidence="3 4">
    <name type="scientific">Caerostris extrusa</name>
    <name type="common">Bark spider</name>
    <name type="synonym">Caerostris bankana</name>
    <dbReference type="NCBI Taxonomy" id="172846"/>
    <lineage>
        <taxon>Eukaryota</taxon>
        <taxon>Metazoa</taxon>
        <taxon>Ecdysozoa</taxon>
        <taxon>Arthropoda</taxon>
        <taxon>Chelicerata</taxon>
        <taxon>Arachnida</taxon>
        <taxon>Araneae</taxon>
        <taxon>Araneomorphae</taxon>
        <taxon>Entelegynae</taxon>
        <taxon>Araneoidea</taxon>
        <taxon>Araneidae</taxon>
        <taxon>Caerostris</taxon>
    </lineage>
</organism>
<gene>
    <name evidence="3" type="primary">AVEN_78046_1</name>
    <name evidence="3" type="ORF">CEXT_556791</name>
</gene>
<keyword evidence="1" id="KW-0479">Metal-binding</keyword>
<dbReference type="Gene3D" id="3.30.160.60">
    <property type="entry name" value="Classic Zinc Finger"/>
    <property type="match status" value="1"/>
</dbReference>
<dbReference type="SUPFAM" id="SSF57667">
    <property type="entry name" value="beta-beta-alpha zinc fingers"/>
    <property type="match status" value="1"/>
</dbReference>
<dbReference type="AlphaFoldDB" id="A0AAV4S996"/>
<evidence type="ECO:0000256" key="1">
    <source>
        <dbReference type="PROSITE-ProRule" id="PRU00042"/>
    </source>
</evidence>
<accession>A0AAV4S996</accession>
<name>A0AAV4S996_CAEEX</name>
<dbReference type="PROSITE" id="PS00028">
    <property type="entry name" value="ZINC_FINGER_C2H2_1"/>
    <property type="match status" value="2"/>
</dbReference>
<evidence type="ECO:0000313" key="4">
    <source>
        <dbReference type="Proteomes" id="UP001054945"/>
    </source>
</evidence>
<dbReference type="PANTHER" id="PTHR33936:SF24">
    <property type="entry name" value="C2H2-TYPE DOMAIN-CONTAINING PROTEIN"/>
    <property type="match status" value="1"/>
</dbReference>
<comment type="caution">
    <text evidence="3">The sequence shown here is derived from an EMBL/GenBank/DDBJ whole genome shotgun (WGS) entry which is preliminary data.</text>
</comment>
<evidence type="ECO:0000259" key="2">
    <source>
        <dbReference type="PROSITE" id="PS50157"/>
    </source>
</evidence>
<reference evidence="3 4" key="1">
    <citation type="submission" date="2021-06" db="EMBL/GenBank/DDBJ databases">
        <title>Caerostris extrusa draft genome.</title>
        <authorList>
            <person name="Kono N."/>
            <person name="Arakawa K."/>
        </authorList>
    </citation>
    <scope>NUCLEOTIDE SEQUENCE [LARGE SCALE GENOMIC DNA]</scope>
</reference>
<dbReference type="PANTHER" id="PTHR33936">
    <property type="entry name" value="PROTEIN CBG17840"/>
    <property type="match status" value="1"/>
</dbReference>
<sequence length="304" mass="35384">MEEIVNKMSTDKEKPICCHCGKQFTTTSNMYQHIREVHGVEPVNFGRLKCPGCGYNFPNYESIRNHVTLQHNVKCELEEHRFSTEAAIHTVTDGALIKRLKCHFKWNLQPCVFYLLHIITKTTFYYGFVFCLYGPQCSLAFFERTLTKAYDTDFYEWKHKIEEERKCLYIRQSAPRIISSKKKVYYFICHRSGHHKSRSTGQKRLKVASSKMNAHCPSTMMVRVSKRVSALFCPTHYGHDAMTGKERKYTKDKGSLDKKDRINEGSKSSLQKILDAVQHGSEELELIQQLTKNCSECQKRLNIT</sequence>
<evidence type="ECO:0000313" key="3">
    <source>
        <dbReference type="EMBL" id="GIY29746.1"/>
    </source>
</evidence>
<dbReference type="SMART" id="SM00355">
    <property type="entry name" value="ZnF_C2H2"/>
    <property type="match status" value="2"/>
</dbReference>
<keyword evidence="1" id="KW-0862">Zinc</keyword>
<dbReference type="InterPro" id="IPR013087">
    <property type="entry name" value="Znf_C2H2_type"/>
</dbReference>
<dbReference type="InterPro" id="IPR052797">
    <property type="entry name" value="RegFact_GeneExpr_CellDeath"/>
</dbReference>
<dbReference type="EMBL" id="BPLR01009120">
    <property type="protein sequence ID" value="GIY29746.1"/>
    <property type="molecule type" value="Genomic_DNA"/>
</dbReference>